<dbReference type="GO" id="GO:0004843">
    <property type="term" value="F:cysteine-type deubiquitinase activity"/>
    <property type="evidence" value="ECO:0007669"/>
    <property type="project" value="TreeGrafter"/>
</dbReference>
<feature type="region of interest" description="Disordered" evidence="1">
    <location>
        <begin position="524"/>
        <end position="559"/>
    </location>
</feature>
<evidence type="ECO:0000259" key="2">
    <source>
        <dbReference type="PROSITE" id="PS50802"/>
    </source>
</evidence>
<comment type="caution">
    <text evidence="3">The sequence shown here is derived from an EMBL/GenBank/DDBJ whole genome shotgun (WGS) entry which is preliminary data.</text>
</comment>
<dbReference type="Proteomes" id="UP000218231">
    <property type="component" value="Unassembled WGS sequence"/>
</dbReference>
<protein>
    <recommendedName>
        <fullName evidence="2">OTU domain-containing protein</fullName>
    </recommendedName>
</protein>
<evidence type="ECO:0000313" key="3">
    <source>
        <dbReference type="EMBL" id="PAV75497.1"/>
    </source>
</evidence>
<organism evidence="3 4">
    <name type="scientific">Diploscapter pachys</name>
    <dbReference type="NCBI Taxonomy" id="2018661"/>
    <lineage>
        <taxon>Eukaryota</taxon>
        <taxon>Metazoa</taxon>
        <taxon>Ecdysozoa</taxon>
        <taxon>Nematoda</taxon>
        <taxon>Chromadorea</taxon>
        <taxon>Rhabditida</taxon>
        <taxon>Rhabditina</taxon>
        <taxon>Rhabditomorpha</taxon>
        <taxon>Rhabditoidea</taxon>
        <taxon>Rhabditidae</taxon>
        <taxon>Diploscapter</taxon>
    </lineage>
</organism>
<feature type="compositionally biased region" description="Polar residues" evidence="1">
    <location>
        <begin position="538"/>
        <end position="552"/>
    </location>
</feature>
<feature type="compositionally biased region" description="Acidic residues" evidence="1">
    <location>
        <begin position="40"/>
        <end position="103"/>
    </location>
</feature>
<dbReference type="Gene3D" id="2.60.120.200">
    <property type="match status" value="1"/>
</dbReference>
<feature type="region of interest" description="Disordered" evidence="1">
    <location>
        <begin position="40"/>
        <end position="159"/>
    </location>
</feature>
<proteinExistence type="predicted"/>
<dbReference type="PROSITE" id="PS50802">
    <property type="entry name" value="OTU"/>
    <property type="match status" value="1"/>
</dbReference>
<sequence>MRACLLFFYVSSNQSFQSHYSRTSVTPGLVNLDVSDEIVSDSENEVVPDSENEVVPDSENEVVPDSENEVVPDSENEVVPDSENEVVPDSENEVVPDSEDEEMMPVSVQPQHHPRPASRGTKRVGRPGTPLPKIGKEKEGQNVSGRKTPEPPVDGTNQQQTTKFAQTLDQPLHTEKNITFKGQMFEKSRGQGFKLELLAEEKADEKGMPKPAAIIPLQIIGTFENDTITVKASKVSEGKPIEEKVKDVKYNKGDQSDQVKIFIDVRKKDFKVYVNDEAVGGIPYSDLLSVKKIAIDGYIGVNSVVVKDRIRRKAIPLSPDELRVRQDTMLAALNARRGDATGDGNCLYNSISLVLYGNEQANVDLRRECIEHMVKNAERFVPRVLSHIEVNKLSFETFEAYIANQKKDKIWAEFPEIESIADYLGQEIHIYHTNNDPTIAMRPQVAKPETKPIRLLYNGQTHYDAIIERDEKDRSPEADDAYAEDLEMEVDIPGLPEAENEDVSEKDEEELFSDISVEVVKRRTKSALSIESDDEETTTSNAKTRSAAPTSRSSKKQSTLTLWLTKSTSKINETGQKAMTSTATTATAASSPVRPVADSLDEEQCSKDGENEKLASDDKQVRIKELKGLLEILSSKGTKKADNAVIIKNKKVAQSVVCRIKTCNEVVLKVGMPNNSVNAAVQDHIAKHFCEVNNQCRYICKGCGEGYSEYEKARNHYRKGCKNMDKKKYLSCTDGMIDNINDWPFDSVVKLAKEVFDDESFITRLPKITVDKWKVAMQKEVAAFEADTFDWFKIPDNGLVKCLLCGDLLNFEYQHSHSVQMLADHFFPHLAKEYGLWKHECECGYKGVFTNEFNKHTTLGPDKKRIKCGKKTTDNIKTLPTAELEELSLKMFNNSTFYADVFSNMNPEWTTKTWTAKESKSAIIEAMLTSGNVYNLPGHYYDLLKNHLVDKNLTDLGAKIVEEMKVKAKIMTKGKHYVYTLVDGQHLRELLEQKDFDKMSTDPIIYVGKGSSTGITDPIDAVSEFVDNYDGRFAKKYRRLMASLLNGNDAPIYKVLIEVESAELQTTAEASLIAALLPFDITNENRGKWSSTRTWTSTEKRAVGIHFFNILSEKLKKKDYEPAKIFNIEKVTGEVSDAANMEEQRKRVEKRQQLAPAKLQQDIRDMADLERVKRGEKWHDELAGEIGDDQSSIYWLSDSREIPEARREADLATCQKASIYVGAKGNETKKDRDRRMYDHGRKAKIFDALESKMDFMKVKVGNIPKCERLIEVGKSGANTLILEIGKLSNKQHIAAEWALINSSIGSTATNCFSGDESWPTVLPDWDEEKKREFQLYWIDRLVKAVQNDQFERESIEPCDVLAILDRDVSQNSCSHKFLFSTVLEKTIQEKEEEFTVQEIASDSNEFRTSKS</sequence>
<dbReference type="CDD" id="cd22744">
    <property type="entry name" value="OTU"/>
    <property type="match status" value="1"/>
</dbReference>
<dbReference type="InterPro" id="IPR038765">
    <property type="entry name" value="Papain-like_cys_pep_sf"/>
</dbReference>
<dbReference type="STRING" id="2018661.A0A2A2KNS4"/>
<dbReference type="Pfam" id="PF02338">
    <property type="entry name" value="OTU"/>
    <property type="match status" value="1"/>
</dbReference>
<feature type="compositionally biased region" description="Basic residues" evidence="1">
    <location>
        <begin position="112"/>
        <end position="125"/>
    </location>
</feature>
<accession>A0A2A2KNS4</accession>
<keyword evidence="4" id="KW-1185">Reference proteome</keyword>
<name>A0A2A2KNS4_9BILA</name>
<evidence type="ECO:0000313" key="4">
    <source>
        <dbReference type="Proteomes" id="UP000218231"/>
    </source>
</evidence>
<dbReference type="SUPFAM" id="SSF54001">
    <property type="entry name" value="Cysteine proteinases"/>
    <property type="match status" value="1"/>
</dbReference>
<gene>
    <name evidence="3" type="ORF">WR25_02487</name>
</gene>
<dbReference type="Pfam" id="PF22945">
    <property type="entry name" value="LEM-3_GIY-YIG"/>
    <property type="match status" value="1"/>
</dbReference>
<reference evidence="3 4" key="1">
    <citation type="journal article" date="2017" name="Curr. Biol.">
        <title>Genome architecture and evolution of a unichromosomal asexual nematode.</title>
        <authorList>
            <person name="Fradin H."/>
            <person name="Zegar C."/>
            <person name="Gutwein M."/>
            <person name="Lucas J."/>
            <person name="Kovtun M."/>
            <person name="Corcoran D."/>
            <person name="Baugh L.R."/>
            <person name="Kiontke K."/>
            <person name="Gunsalus K."/>
            <person name="Fitch D.H."/>
            <person name="Piano F."/>
        </authorList>
    </citation>
    <scope>NUCLEOTIDE SEQUENCE [LARGE SCALE GENOMIC DNA]</scope>
    <source>
        <strain evidence="3">PF1309</strain>
    </source>
</reference>
<evidence type="ECO:0000256" key="1">
    <source>
        <dbReference type="SAM" id="MobiDB-lite"/>
    </source>
</evidence>
<dbReference type="OrthoDB" id="10017659at2759"/>
<feature type="compositionally biased region" description="Low complexity" evidence="1">
    <location>
        <begin position="578"/>
        <end position="591"/>
    </location>
</feature>
<feature type="compositionally biased region" description="Basic and acidic residues" evidence="1">
    <location>
        <begin position="604"/>
        <end position="616"/>
    </location>
</feature>
<feature type="domain" description="OTU" evidence="2">
    <location>
        <begin position="335"/>
        <end position="469"/>
    </location>
</feature>
<dbReference type="GO" id="GO:0016579">
    <property type="term" value="P:protein deubiquitination"/>
    <property type="evidence" value="ECO:0007669"/>
    <property type="project" value="TreeGrafter"/>
</dbReference>
<dbReference type="EMBL" id="LIAE01008082">
    <property type="protein sequence ID" value="PAV75497.1"/>
    <property type="molecule type" value="Genomic_DNA"/>
</dbReference>
<feature type="region of interest" description="Disordered" evidence="1">
    <location>
        <begin position="575"/>
        <end position="616"/>
    </location>
</feature>
<dbReference type="PANTHER" id="PTHR12419">
    <property type="entry name" value="OTU DOMAIN CONTAINING PROTEIN"/>
    <property type="match status" value="1"/>
</dbReference>
<dbReference type="InterPro" id="IPR003323">
    <property type="entry name" value="OTU_dom"/>
</dbReference>
<dbReference type="InterPro" id="IPR050704">
    <property type="entry name" value="Peptidase_C85-like"/>
</dbReference>
<dbReference type="Gene3D" id="3.90.70.80">
    <property type="match status" value="1"/>
</dbReference>